<dbReference type="FunFam" id="3.40.50.10860:FF:000003">
    <property type="entry name" value="Glutamate dehydrogenase"/>
    <property type="match status" value="1"/>
</dbReference>
<evidence type="ECO:0000313" key="9">
    <source>
        <dbReference type="EMBL" id="TCS99877.1"/>
    </source>
</evidence>
<feature type="domain" description="Glutamate/phenylalanine/leucine/valine/L-tryptophan dehydrogenase C-terminal" evidence="8">
    <location>
        <begin position="201"/>
        <end position="431"/>
    </location>
</feature>
<dbReference type="Gene3D" id="3.40.50.10860">
    <property type="entry name" value="Leucine Dehydrogenase, chain A, domain 1"/>
    <property type="match status" value="1"/>
</dbReference>
<dbReference type="GO" id="GO:0004352">
    <property type="term" value="F:glutamate dehydrogenase (NAD+) activity"/>
    <property type="evidence" value="ECO:0007669"/>
    <property type="project" value="TreeGrafter"/>
</dbReference>
<dbReference type="SUPFAM" id="SSF51735">
    <property type="entry name" value="NAD(P)-binding Rossmann-fold domains"/>
    <property type="match status" value="1"/>
</dbReference>
<dbReference type="Proteomes" id="UP000315577">
    <property type="component" value="Unassembled WGS sequence"/>
</dbReference>
<dbReference type="GO" id="GO:0000166">
    <property type="term" value="F:nucleotide binding"/>
    <property type="evidence" value="ECO:0007669"/>
    <property type="project" value="UniProtKB-KW"/>
</dbReference>
<keyword evidence="5" id="KW-0547">Nucleotide-binding</keyword>
<dbReference type="CDD" id="cd01076">
    <property type="entry name" value="NAD_bind_1_Glu_DH"/>
    <property type="match status" value="1"/>
</dbReference>
<protein>
    <recommendedName>
        <fullName evidence="3">Glutamate dehydrogenase</fullName>
    </recommendedName>
</protein>
<dbReference type="Proteomes" id="UP000295536">
    <property type="component" value="Unassembled WGS sequence"/>
</dbReference>
<dbReference type="EMBL" id="VJNC01000003">
    <property type="protein sequence ID" value="TSE23262.1"/>
    <property type="molecule type" value="Genomic_DNA"/>
</dbReference>
<dbReference type="Pfam" id="PF02812">
    <property type="entry name" value="ELFV_dehydrog_N"/>
    <property type="match status" value="1"/>
</dbReference>
<organism evidence="9 11">
    <name type="scientific">Tepidimonas ignava</name>
    <dbReference type="NCBI Taxonomy" id="114249"/>
    <lineage>
        <taxon>Bacteria</taxon>
        <taxon>Pseudomonadati</taxon>
        <taxon>Pseudomonadota</taxon>
        <taxon>Betaproteobacteria</taxon>
        <taxon>Burkholderiales</taxon>
        <taxon>Tepidimonas</taxon>
    </lineage>
</organism>
<dbReference type="InterPro" id="IPR033922">
    <property type="entry name" value="NAD_bind_Glu_DH"/>
</dbReference>
<dbReference type="PANTHER" id="PTHR11606">
    <property type="entry name" value="GLUTAMATE DEHYDROGENASE"/>
    <property type="match status" value="1"/>
</dbReference>
<evidence type="ECO:0000313" key="11">
    <source>
        <dbReference type="Proteomes" id="UP000295536"/>
    </source>
</evidence>
<feature type="active site" description="Proton donor" evidence="4">
    <location>
        <position position="124"/>
    </location>
</feature>
<feature type="binding site" evidence="5">
    <location>
        <position position="367"/>
    </location>
    <ligand>
        <name>substrate</name>
    </ligand>
</feature>
<sequence length="434" mass="46938">MSDNPIRVATSHALPSYLDPHHLGPWGIFLQQVDRVTPYLGNLARWVETLKRPKRILVVDVPIQMDDGTVAHFEGYRVQHNTSRGPGKGGVRYHQDVTLSEVMALAAWMSIKNAAVNVPFGGAKGGIRVDPRKLSLPELERLTRRYTSEIGIIIGPTKDIPAPDVNTNERVMAWMMDTYSMNVGETATGVVTGKPISLGGSLGRHEATGRGVYTVGVQAARRMGLDIAGARVAVQGFGNVGGIAARLFAEAGARVVAVQDHAGCVYAEAGLDVPALLRHAKATGSVAGFEGAQALPREQFWDTPCDILIPAALEQQITEANAHRIQARLIIEGANGPTTPAADDILTERGVLIVPDVIANAGGVTVSYFEWVQDFSSFFWTEEEINQRLVAVMNNALDAVWHVADDKGVTLRTATFIVACERILRARDLRGLYP</sequence>
<dbReference type="InterPro" id="IPR006097">
    <property type="entry name" value="Glu/Leu/Phe/Val/Trp_DH_dimer"/>
</dbReference>
<dbReference type="RefSeq" id="WP_132961337.1">
    <property type="nucleotide sequence ID" value="NZ_SMAH01000001.1"/>
</dbReference>
<keyword evidence="2 3" id="KW-0560">Oxidoreductase</keyword>
<dbReference type="InterPro" id="IPR006096">
    <property type="entry name" value="Glu/Leu/Phe/Val/Trp_DH_C"/>
</dbReference>
<dbReference type="Pfam" id="PF00208">
    <property type="entry name" value="ELFV_dehydrog"/>
    <property type="match status" value="1"/>
</dbReference>
<evidence type="ECO:0000313" key="12">
    <source>
        <dbReference type="Proteomes" id="UP000315577"/>
    </source>
</evidence>
<feature type="binding site" evidence="5">
    <location>
        <position position="112"/>
    </location>
    <ligand>
        <name>substrate</name>
    </ligand>
</feature>
<dbReference type="PRINTS" id="PR00082">
    <property type="entry name" value="GLFDHDRGNASE"/>
</dbReference>
<feature type="binding site" evidence="5">
    <location>
        <position position="208"/>
    </location>
    <ligand>
        <name>NAD(+)</name>
        <dbReference type="ChEBI" id="CHEBI:57540"/>
    </ligand>
</feature>
<evidence type="ECO:0000313" key="10">
    <source>
        <dbReference type="EMBL" id="TSE23262.1"/>
    </source>
</evidence>
<accession>A0A4V6NZE2</accession>
<proteinExistence type="inferred from homology"/>
<evidence type="ECO:0000256" key="4">
    <source>
        <dbReference type="PIRSR" id="PIRSR000185-1"/>
    </source>
</evidence>
<dbReference type="OrthoDB" id="9803297at2"/>
<evidence type="ECO:0000256" key="7">
    <source>
        <dbReference type="RuleBase" id="RU004417"/>
    </source>
</evidence>
<evidence type="ECO:0000256" key="3">
    <source>
        <dbReference type="PIRNR" id="PIRNR000185"/>
    </source>
</evidence>
<dbReference type="EMBL" id="SMAH01000001">
    <property type="protein sequence ID" value="TCS99877.1"/>
    <property type="molecule type" value="Genomic_DNA"/>
</dbReference>
<reference evidence="9 11" key="1">
    <citation type="submission" date="2019-03" db="EMBL/GenBank/DDBJ databases">
        <title>Genomic Encyclopedia of Type Strains, Phase IV (KMG-IV): sequencing the most valuable type-strain genomes for metagenomic binning, comparative biology and taxonomic classification.</title>
        <authorList>
            <person name="Goeker M."/>
        </authorList>
    </citation>
    <scope>NUCLEOTIDE SEQUENCE [LARGE SCALE GENOMIC DNA]</scope>
    <source>
        <strain evidence="9 11">DSM 12034</strain>
    </source>
</reference>
<dbReference type="AlphaFoldDB" id="A0A4V6NZE2"/>
<evidence type="ECO:0000256" key="2">
    <source>
        <dbReference type="ARBA" id="ARBA00023002"/>
    </source>
</evidence>
<feature type="site" description="Important for catalysis" evidence="6">
    <location>
        <position position="164"/>
    </location>
</feature>
<name>A0A4V6NZE2_9BURK</name>
<gene>
    <name evidence="10" type="primary">gdhA</name>
    <name evidence="9" type="ORF">EDC36_101149</name>
    <name evidence="10" type="ORF">Tigna_00645</name>
</gene>
<dbReference type="PROSITE" id="PS00074">
    <property type="entry name" value="GLFV_DEHYDROGENASE"/>
    <property type="match status" value="1"/>
</dbReference>
<dbReference type="InterPro" id="IPR014362">
    <property type="entry name" value="Glu_DH"/>
</dbReference>
<evidence type="ECO:0000259" key="8">
    <source>
        <dbReference type="SMART" id="SM00839"/>
    </source>
</evidence>
<evidence type="ECO:0000256" key="5">
    <source>
        <dbReference type="PIRSR" id="PIRSR000185-2"/>
    </source>
</evidence>
<feature type="binding site" evidence="5">
    <location>
        <position position="88"/>
    </location>
    <ligand>
        <name>substrate</name>
    </ligand>
</feature>
<reference evidence="10 12" key="2">
    <citation type="submission" date="2019-07" db="EMBL/GenBank/DDBJ databases">
        <title>Tepidimonas ignava SPS-1037 draft genome.</title>
        <authorList>
            <person name="Da Costa M.S."/>
            <person name="Froufe H.J.C."/>
            <person name="Egas C."/>
            <person name="Albuquerque L."/>
        </authorList>
    </citation>
    <scope>NUCLEOTIDE SEQUENCE [LARGE SCALE GENOMIC DNA]</scope>
    <source>
        <strain evidence="10 12">SPS-1037</strain>
    </source>
</reference>
<dbReference type="GO" id="GO:0006538">
    <property type="term" value="P:L-glutamate catabolic process"/>
    <property type="evidence" value="ECO:0007669"/>
    <property type="project" value="TreeGrafter"/>
</dbReference>
<comment type="similarity">
    <text evidence="1 3 7">Belongs to the Glu/Leu/Phe/Val dehydrogenases family.</text>
</comment>
<evidence type="ECO:0000256" key="6">
    <source>
        <dbReference type="PIRSR" id="PIRSR000185-3"/>
    </source>
</evidence>
<dbReference type="InterPro" id="IPR036291">
    <property type="entry name" value="NAD(P)-bd_dom_sf"/>
</dbReference>
<dbReference type="InterPro" id="IPR046346">
    <property type="entry name" value="Aminoacid_DH-like_N_sf"/>
</dbReference>
<keyword evidence="5" id="KW-0520">NAD</keyword>
<dbReference type="SMART" id="SM00839">
    <property type="entry name" value="ELFV_dehydrog"/>
    <property type="match status" value="1"/>
</dbReference>
<comment type="caution">
    <text evidence="9">The sequence shown here is derived from an EMBL/GenBank/DDBJ whole genome shotgun (WGS) entry which is preliminary data.</text>
</comment>
<dbReference type="Gene3D" id="3.40.50.720">
    <property type="entry name" value="NAD(P)-binding Rossmann-like Domain"/>
    <property type="match status" value="1"/>
</dbReference>
<evidence type="ECO:0000256" key="1">
    <source>
        <dbReference type="ARBA" id="ARBA00006382"/>
    </source>
</evidence>
<dbReference type="InterPro" id="IPR006095">
    <property type="entry name" value="Glu/Leu/Phe/Val/Trp_DH"/>
</dbReference>
<dbReference type="InterPro" id="IPR033524">
    <property type="entry name" value="Glu/Leu/Phe/Val_DH_AS"/>
</dbReference>
<feature type="binding site" evidence="5">
    <location>
        <position position="239"/>
    </location>
    <ligand>
        <name>NAD(+)</name>
        <dbReference type="ChEBI" id="CHEBI:57540"/>
    </ligand>
</feature>
<dbReference type="Gene3D" id="1.10.8.1210">
    <property type="match status" value="1"/>
</dbReference>
<dbReference type="SUPFAM" id="SSF53223">
    <property type="entry name" value="Aminoacid dehydrogenase-like, N-terminal domain"/>
    <property type="match status" value="1"/>
</dbReference>
<keyword evidence="12" id="KW-1185">Reference proteome</keyword>
<dbReference type="PIRSF" id="PIRSF000185">
    <property type="entry name" value="Glu_DH"/>
    <property type="match status" value="1"/>
</dbReference>
<dbReference type="PANTHER" id="PTHR11606:SF13">
    <property type="entry name" value="GLUTAMATE DEHYDROGENASE 1, MITOCHONDRIAL"/>
    <property type="match status" value="1"/>
</dbReference>